<feature type="compositionally biased region" description="Polar residues" evidence="1">
    <location>
        <begin position="108"/>
        <end position="118"/>
    </location>
</feature>
<gene>
    <name evidence="3" type="ORF">AVDCRST_MAG92-1946</name>
</gene>
<evidence type="ECO:0000256" key="1">
    <source>
        <dbReference type="SAM" id="MobiDB-lite"/>
    </source>
</evidence>
<feature type="transmembrane region" description="Helical" evidence="2">
    <location>
        <begin position="27"/>
        <end position="49"/>
    </location>
</feature>
<reference evidence="3" key="1">
    <citation type="submission" date="2020-02" db="EMBL/GenBank/DDBJ databases">
        <authorList>
            <person name="Meier V. D."/>
        </authorList>
    </citation>
    <scope>NUCLEOTIDE SEQUENCE</scope>
    <source>
        <strain evidence="3">AVDCRST_MAG92</strain>
    </source>
</reference>
<feature type="compositionally biased region" description="Basic and acidic residues" evidence="1">
    <location>
        <begin position="167"/>
        <end position="176"/>
    </location>
</feature>
<name>A0A6J4IGF2_9CYAN</name>
<keyword evidence="2" id="KW-1133">Transmembrane helix</keyword>
<accession>A0A6J4IGF2</accession>
<protein>
    <recommendedName>
        <fullName evidence="4">Transmembrane protein</fullName>
    </recommendedName>
</protein>
<evidence type="ECO:0000256" key="2">
    <source>
        <dbReference type="SAM" id="Phobius"/>
    </source>
</evidence>
<feature type="region of interest" description="Disordered" evidence="1">
    <location>
        <begin position="155"/>
        <end position="177"/>
    </location>
</feature>
<proteinExistence type="predicted"/>
<evidence type="ECO:0008006" key="4">
    <source>
        <dbReference type="Google" id="ProtNLM"/>
    </source>
</evidence>
<dbReference type="AlphaFoldDB" id="A0A6J4IGF2"/>
<feature type="compositionally biased region" description="Basic residues" evidence="1">
    <location>
        <begin position="121"/>
        <end position="133"/>
    </location>
</feature>
<organism evidence="3">
    <name type="scientific">uncultured Coleofasciculus sp</name>
    <dbReference type="NCBI Taxonomy" id="1267456"/>
    <lineage>
        <taxon>Bacteria</taxon>
        <taxon>Bacillati</taxon>
        <taxon>Cyanobacteriota</taxon>
        <taxon>Cyanophyceae</taxon>
        <taxon>Coleofasciculales</taxon>
        <taxon>Coleofasciculaceae</taxon>
        <taxon>Coleofasciculus</taxon>
        <taxon>environmental samples</taxon>
    </lineage>
</organism>
<feature type="transmembrane region" description="Helical" evidence="2">
    <location>
        <begin position="79"/>
        <end position="100"/>
    </location>
</feature>
<keyword evidence="2" id="KW-0812">Transmembrane</keyword>
<evidence type="ECO:0000313" key="3">
    <source>
        <dbReference type="EMBL" id="CAA9249611.1"/>
    </source>
</evidence>
<sequence>MLNPSGNSPEQQHQSHPLKELIYKHPIVLGTGLWMTLIVVGGFATLGLLSPGPIEQETPKPTPAPAAVQVSTAKEDLPLSLFSAIATGCAAGSFLFVYVLKNSARSHQSSRRLSTASTDSKKRRRPSKRRRVSRATQPVASPVVASIEVRPPIPDEKLSQVTVLSPEESHPLDRGNDSLADLLDLRKHQSLASLMRGK</sequence>
<keyword evidence="2" id="KW-0472">Membrane</keyword>
<dbReference type="EMBL" id="CADCTM010000289">
    <property type="protein sequence ID" value="CAA9249611.1"/>
    <property type="molecule type" value="Genomic_DNA"/>
</dbReference>
<feature type="region of interest" description="Disordered" evidence="1">
    <location>
        <begin position="108"/>
        <end position="139"/>
    </location>
</feature>